<dbReference type="InterPro" id="IPR002502">
    <property type="entry name" value="Amidase_domain"/>
</dbReference>
<reference evidence="9" key="1">
    <citation type="journal article" date="2016" name="Sci. Rep.">
        <title>Molecular characterization of firefly nuptial gifts: a multi-omics approach sheds light on postcopulatory sexual selection.</title>
        <authorList>
            <person name="Al-Wathiqui N."/>
            <person name="Fallon T.R."/>
            <person name="South A."/>
            <person name="Weng J.K."/>
            <person name="Lewis S.M."/>
        </authorList>
    </citation>
    <scope>NUCLEOTIDE SEQUENCE</scope>
</reference>
<dbReference type="GO" id="GO:0008745">
    <property type="term" value="F:N-acetylmuramoyl-L-alanine amidase activity"/>
    <property type="evidence" value="ECO:0007669"/>
    <property type="project" value="InterPro"/>
</dbReference>
<feature type="domain" description="Peptidoglycan recognition protein family" evidence="8">
    <location>
        <begin position="177"/>
        <end position="319"/>
    </location>
</feature>
<dbReference type="InterPro" id="IPR015510">
    <property type="entry name" value="PGRP"/>
</dbReference>
<dbReference type="Gene3D" id="3.40.80.10">
    <property type="entry name" value="Peptidoglycan recognition protein-like"/>
    <property type="match status" value="1"/>
</dbReference>
<evidence type="ECO:0000256" key="4">
    <source>
        <dbReference type="ARBA" id="ARBA00057187"/>
    </source>
</evidence>
<keyword evidence="6" id="KW-0472">Membrane</keyword>
<evidence type="ECO:0000259" key="8">
    <source>
        <dbReference type="SMART" id="SM00701"/>
    </source>
</evidence>
<evidence type="ECO:0000256" key="1">
    <source>
        <dbReference type="ARBA" id="ARBA00007553"/>
    </source>
</evidence>
<dbReference type="SMART" id="SM00701">
    <property type="entry name" value="PGRP"/>
    <property type="match status" value="1"/>
</dbReference>
<comment type="function">
    <text evidence="4">Peptidoglycan-recognition protein probably involved in innate immunity by binding to peptidoglycans (PGN) of bacteria and activating the prophenoloxidase (proPO) cascade immune response. Binds to 1,3-beta-D-glucan and PGN.</text>
</comment>
<keyword evidence="2" id="KW-0399">Innate immunity</keyword>
<evidence type="ECO:0000256" key="5">
    <source>
        <dbReference type="SAM" id="MobiDB-lite"/>
    </source>
</evidence>
<organism evidence="9">
    <name type="scientific">Photinus pyralis</name>
    <name type="common">Common eastern firefly</name>
    <name type="synonym">Lampyris pyralis</name>
    <dbReference type="NCBI Taxonomy" id="7054"/>
    <lineage>
        <taxon>Eukaryota</taxon>
        <taxon>Metazoa</taxon>
        <taxon>Ecdysozoa</taxon>
        <taxon>Arthropoda</taxon>
        <taxon>Hexapoda</taxon>
        <taxon>Insecta</taxon>
        <taxon>Pterygota</taxon>
        <taxon>Neoptera</taxon>
        <taxon>Endopterygota</taxon>
        <taxon>Coleoptera</taxon>
        <taxon>Polyphaga</taxon>
        <taxon>Elateriformia</taxon>
        <taxon>Elateroidea</taxon>
        <taxon>Lampyridae</taxon>
        <taxon>Lampyrinae</taxon>
        <taxon>Photinus</taxon>
    </lineage>
</organism>
<name>A0A1Y1NDE2_PHOPY</name>
<feature type="region of interest" description="Disordered" evidence="5">
    <location>
        <begin position="1"/>
        <end position="21"/>
    </location>
</feature>
<dbReference type="GO" id="GO:0008270">
    <property type="term" value="F:zinc ion binding"/>
    <property type="evidence" value="ECO:0007669"/>
    <property type="project" value="InterPro"/>
</dbReference>
<accession>A0A1Y1NDE2</accession>
<sequence>MSKLASVASSTSVSDSEEEPDTICNQLYEISEDQPTYGNISVAGSSDVHLGSRTFYQGSVTINQVLYENLKHSQRDVTSVTNVTSGNGNEEFVPDQVGEVNDGNDPGNIIQKETLRTKGTRWLRSSSTIQVLRISFLATVPVLTLVILLVMLLTKNQSPVQFDYSTELPVDSPTWKLRVVSRKEWSAQTAKEVVPLKLPVRYVIIMHTGSQFCSDEERCKEIVRRIQISHVESKGRSDIGYSFLVGGDGNAYEGRGWFSVGSQVAKFDDICIGIAFIGTFDVESPPYEQLRAAQELIKMGVNLGAISPDYSIYTERQLRLTNSPGEALYNIVKTWDHFSPIIMAQSSH</sequence>
<dbReference type="SMART" id="SM00644">
    <property type="entry name" value="Ami_2"/>
    <property type="match status" value="1"/>
</dbReference>
<evidence type="ECO:0000256" key="3">
    <source>
        <dbReference type="ARBA" id="ARBA00022859"/>
    </source>
</evidence>
<feature type="compositionally biased region" description="Low complexity" evidence="5">
    <location>
        <begin position="1"/>
        <end position="14"/>
    </location>
</feature>
<keyword evidence="6" id="KW-0812">Transmembrane</keyword>
<protein>
    <recommendedName>
        <fullName evidence="10">Peptidoglycan recognition protein family domain-containing protein</fullName>
    </recommendedName>
</protein>
<comment type="similarity">
    <text evidence="1">Belongs to the N-acetylmuramoyl-L-alanine amidase 2 family.</text>
</comment>
<evidence type="ECO:0000256" key="6">
    <source>
        <dbReference type="SAM" id="Phobius"/>
    </source>
</evidence>
<dbReference type="InterPro" id="IPR006619">
    <property type="entry name" value="PGRP_domain_met/bac"/>
</dbReference>
<feature type="transmembrane region" description="Helical" evidence="6">
    <location>
        <begin position="131"/>
        <end position="153"/>
    </location>
</feature>
<feature type="domain" description="N-acetylmuramoyl-L-alanine amidase" evidence="7">
    <location>
        <begin position="188"/>
        <end position="325"/>
    </location>
</feature>
<dbReference type="GO" id="GO:0009253">
    <property type="term" value="P:peptidoglycan catabolic process"/>
    <property type="evidence" value="ECO:0007669"/>
    <property type="project" value="InterPro"/>
</dbReference>
<dbReference type="AlphaFoldDB" id="A0A1Y1NDE2"/>
<dbReference type="EMBL" id="GEZM01005792">
    <property type="protein sequence ID" value="JAV95913.1"/>
    <property type="molecule type" value="Transcribed_RNA"/>
</dbReference>
<dbReference type="FunFam" id="3.40.80.10:FF:000001">
    <property type="entry name" value="Peptidoglycan recognition protein 1"/>
    <property type="match status" value="1"/>
</dbReference>
<dbReference type="CDD" id="cd06583">
    <property type="entry name" value="PGRP"/>
    <property type="match status" value="1"/>
</dbReference>
<dbReference type="SUPFAM" id="SSF55846">
    <property type="entry name" value="N-acetylmuramoyl-L-alanine amidase-like"/>
    <property type="match status" value="1"/>
</dbReference>
<keyword evidence="3" id="KW-0391">Immunity</keyword>
<dbReference type="Pfam" id="PF01510">
    <property type="entry name" value="Amidase_2"/>
    <property type="match status" value="1"/>
</dbReference>
<proteinExistence type="inferred from homology"/>
<dbReference type="InterPro" id="IPR036505">
    <property type="entry name" value="Amidase/PGRP_sf"/>
</dbReference>
<dbReference type="PANTHER" id="PTHR11022:SF41">
    <property type="entry name" value="PEPTIDOGLYCAN-RECOGNITION PROTEIN LC-RELATED"/>
    <property type="match status" value="1"/>
</dbReference>
<evidence type="ECO:0000313" key="9">
    <source>
        <dbReference type="EMBL" id="JAV95913.1"/>
    </source>
</evidence>
<evidence type="ECO:0008006" key="10">
    <source>
        <dbReference type="Google" id="ProtNLM"/>
    </source>
</evidence>
<dbReference type="PANTHER" id="PTHR11022">
    <property type="entry name" value="PEPTIDOGLYCAN RECOGNITION PROTEIN"/>
    <property type="match status" value="1"/>
</dbReference>
<evidence type="ECO:0000256" key="2">
    <source>
        <dbReference type="ARBA" id="ARBA00022588"/>
    </source>
</evidence>
<evidence type="ECO:0000259" key="7">
    <source>
        <dbReference type="SMART" id="SM00644"/>
    </source>
</evidence>
<dbReference type="GO" id="GO:0045087">
    <property type="term" value="P:innate immune response"/>
    <property type="evidence" value="ECO:0007669"/>
    <property type="project" value="UniProtKB-KW"/>
</dbReference>
<keyword evidence="6" id="KW-1133">Transmembrane helix</keyword>